<evidence type="ECO:0000313" key="1">
    <source>
        <dbReference type="EnsemblMetazoa" id="XP_011682609"/>
    </source>
</evidence>
<dbReference type="EnsemblMetazoa" id="XM_011684307">
    <property type="protein sequence ID" value="XP_011682609"/>
    <property type="gene ID" value="LOC105446899"/>
</dbReference>
<dbReference type="KEGG" id="spu:105446899"/>
<protein>
    <submittedName>
        <fullName evidence="1">Uncharacterized protein</fullName>
    </submittedName>
</protein>
<proteinExistence type="predicted"/>
<reference evidence="1" key="2">
    <citation type="submission" date="2021-01" db="UniProtKB">
        <authorList>
            <consortium name="EnsemblMetazoa"/>
        </authorList>
    </citation>
    <scope>IDENTIFICATION</scope>
</reference>
<evidence type="ECO:0000313" key="2">
    <source>
        <dbReference type="Proteomes" id="UP000007110"/>
    </source>
</evidence>
<keyword evidence="2" id="KW-1185">Reference proteome</keyword>
<name>A0A7M7HQ16_STRPU</name>
<accession>A0A7M7HQ16</accession>
<dbReference type="OrthoDB" id="6627079at2759"/>
<dbReference type="InParanoid" id="A0A7M7HQ16"/>
<organism evidence="1 2">
    <name type="scientific">Strongylocentrotus purpuratus</name>
    <name type="common">Purple sea urchin</name>
    <dbReference type="NCBI Taxonomy" id="7668"/>
    <lineage>
        <taxon>Eukaryota</taxon>
        <taxon>Metazoa</taxon>
        <taxon>Echinodermata</taxon>
        <taxon>Eleutherozoa</taxon>
        <taxon>Echinozoa</taxon>
        <taxon>Echinoidea</taxon>
        <taxon>Euechinoidea</taxon>
        <taxon>Echinacea</taxon>
        <taxon>Camarodonta</taxon>
        <taxon>Echinidea</taxon>
        <taxon>Strongylocentrotidae</taxon>
        <taxon>Strongylocentrotus</taxon>
    </lineage>
</organism>
<dbReference type="Proteomes" id="UP000007110">
    <property type="component" value="Unassembled WGS sequence"/>
</dbReference>
<dbReference type="AlphaFoldDB" id="A0A7M7HQ16"/>
<reference evidence="2" key="1">
    <citation type="submission" date="2015-02" db="EMBL/GenBank/DDBJ databases">
        <title>Genome sequencing for Strongylocentrotus purpuratus.</title>
        <authorList>
            <person name="Murali S."/>
            <person name="Liu Y."/>
            <person name="Vee V."/>
            <person name="English A."/>
            <person name="Wang M."/>
            <person name="Skinner E."/>
            <person name="Han Y."/>
            <person name="Muzny D.M."/>
            <person name="Worley K.C."/>
            <person name="Gibbs R.A."/>
        </authorList>
    </citation>
    <scope>NUCLEOTIDE SEQUENCE</scope>
</reference>
<dbReference type="GeneID" id="105446899"/>
<dbReference type="RefSeq" id="XP_011682609.1">
    <property type="nucleotide sequence ID" value="XM_011684307.1"/>
</dbReference>
<sequence length="106" mass="11978">MVCQPASDLKETIITAGEKTLQVLYASMVMTQQKYCIKVRKAIYESFKDELSIVPSSPDQWQRVSSDFSQRWNFHHCCGALDGKHIEIKKQIRAAATTLNTKATSP</sequence>